<protein>
    <submittedName>
        <fullName evidence="2">Uncharacterized protein</fullName>
    </submittedName>
</protein>
<keyword evidence="1" id="KW-1133">Transmembrane helix</keyword>
<sequence length="99" mass="11561">MEDLNIVWVIAIAIIIGAWLWARRIRKDISVMENHIHEIMSTVIFMRTETHNDVIYAYNAMNDEFVCQGTSMEELNNRFGIRYPNCKGIIVKPDEETTT</sequence>
<reference evidence="2" key="1">
    <citation type="submission" date="2020-05" db="EMBL/GenBank/DDBJ databases">
        <authorList>
            <person name="Chiriac C."/>
            <person name="Salcher M."/>
            <person name="Ghai R."/>
            <person name="Kavagutti S V."/>
        </authorList>
    </citation>
    <scope>NUCLEOTIDE SEQUENCE</scope>
</reference>
<dbReference type="EMBL" id="LR797824">
    <property type="protein sequence ID" value="CAB4241705.1"/>
    <property type="molecule type" value="Genomic_DNA"/>
</dbReference>
<evidence type="ECO:0000256" key="1">
    <source>
        <dbReference type="SAM" id="Phobius"/>
    </source>
</evidence>
<name>A0A6J5T9U4_9CAUD</name>
<keyword evidence="1" id="KW-0472">Membrane</keyword>
<gene>
    <name evidence="2" type="ORF">UFOVP71_243</name>
</gene>
<evidence type="ECO:0000313" key="2">
    <source>
        <dbReference type="EMBL" id="CAB4241705.1"/>
    </source>
</evidence>
<organism evidence="2">
    <name type="scientific">uncultured Caudovirales phage</name>
    <dbReference type="NCBI Taxonomy" id="2100421"/>
    <lineage>
        <taxon>Viruses</taxon>
        <taxon>Duplodnaviria</taxon>
        <taxon>Heunggongvirae</taxon>
        <taxon>Uroviricota</taxon>
        <taxon>Caudoviricetes</taxon>
        <taxon>Peduoviridae</taxon>
        <taxon>Maltschvirus</taxon>
        <taxon>Maltschvirus maltsch</taxon>
    </lineage>
</organism>
<feature type="transmembrane region" description="Helical" evidence="1">
    <location>
        <begin position="6"/>
        <end position="22"/>
    </location>
</feature>
<proteinExistence type="predicted"/>
<keyword evidence="1" id="KW-0812">Transmembrane</keyword>
<accession>A0A6J5T9U4</accession>